<keyword evidence="15" id="KW-0966">Cell projection</keyword>
<evidence type="ECO:0000256" key="6">
    <source>
        <dbReference type="ARBA" id="ARBA00022692"/>
    </source>
</evidence>
<evidence type="ECO:0000256" key="3">
    <source>
        <dbReference type="ARBA" id="ARBA00021622"/>
    </source>
</evidence>
<keyword evidence="6 13" id="KW-0812">Transmembrane</keyword>
<keyword evidence="9 13" id="KW-1133">Transmembrane helix</keyword>
<dbReference type="GO" id="GO:0005886">
    <property type="term" value="C:plasma membrane"/>
    <property type="evidence" value="ECO:0007669"/>
    <property type="project" value="UniProtKB-SubCell"/>
</dbReference>
<keyword evidence="8 13" id="KW-0653">Protein transport</keyword>
<dbReference type="GO" id="GO:0044780">
    <property type="term" value="P:bacterial-type flagellum assembly"/>
    <property type="evidence" value="ECO:0007669"/>
    <property type="project" value="InterPro"/>
</dbReference>
<dbReference type="PANTHER" id="PTHR30531">
    <property type="entry name" value="FLAGELLAR BIOSYNTHETIC PROTEIN FLHB"/>
    <property type="match status" value="1"/>
</dbReference>
<evidence type="ECO:0000313" key="16">
    <source>
        <dbReference type="Proteomes" id="UP000008721"/>
    </source>
</evidence>
<evidence type="ECO:0000256" key="9">
    <source>
        <dbReference type="ARBA" id="ARBA00022989"/>
    </source>
</evidence>
<dbReference type="Proteomes" id="UP000008721">
    <property type="component" value="Chromosome"/>
</dbReference>
<evidence type="ECO:0000256" key="4">
    <source>
        <dbReference type="ARBA" id="ARBA00022448"/>
    </source>
</evidence>
<dbReference type="KEGG" id="sku:Sulku_0441"/>
<organism evidence="15 16">
    <name type="scientific">Sulfuricurvum kujiense (strain ATCC BAA-921 / DSM 16994 / JCM 11577 / YK-1)</name>
    <dbReference type="NCBI Taxonomy" id="709032"/>
    <lineage>
        <taxon>Bacteria</taxon>
        <taxon>Pseudomonadati</taxon>
        <taxon>Campylobacterota</taxon>
        <taxon>Epsilonproteobacteria</taxon>
        <taxon>Campylobacterales</taxon>
        <taxon>Sulfurimonadaceae</taxon>
        <taxon>Sulfuricurvum</taxon>
    </lineage>
</organism>
<dbReference type="Gene3D" id="6.10.250.2080">
    <property type="match status" value="1"/>
</dbReference>
<evidence type="ECO:0000256" key="14">
    <source>
        <dbReference type="SAM" id="MobiDB-lite"/>
    </source>
</evidence>
<dbReference type="InterPro" id="IPR029025">
    <property type="entry name" value="T3SS_substrate_exporter_C"/>
</dbReference>
<dbReference type="Pfam" id="PF01312">
    <property type="entry name" value="Bac_export_2"/>
    <property type="match status" value="1"/>
</dbReference>
<keyword evidence="5 13" id="KW-1003">Cell membrane</keyword>
<evidence type="ECO:0000256" key="13">
    <source>
        <dbReference type="RuleBase" id="RU364091"/>
    </source>
</evidence>
<evidence type="ECO:0000256" key="10">
    <source>
        <dbReference type="ARBA" id="ARBA00023136"/>
    </source>
</evidence>
<protein>
    <recommendedName>
        <fullName evidence="3 13">Flagellar biosynthetic protein FlhB</fullName>
    </recommendedName>
</protein>
<keyword evidence="4 13" id="KW-0813">Transport</keyword>
<keyword evidence="15" id="KW-0282">Flagellum</keyword>
<dbReference type="PRINTS" id="PR00950">
    <property type="entry name" value="TYPE3IMSPROT"/>
</dbReference>
<reference evidence="15 16" key="1">
    <citation type="journal article" date="2012" name="Stand. Genomic Sci.">
        <title>Complete genome sequence of the sulfur compounds oxidizing chemolithoautotroph Sulfuricurvum kujiense type strain (YK-1(T)).</title>
        <authorList>
            <person name="Han C."/>
            <person name="Kotsyurbenko O."/>
            <person name="Chertkov O."/>
            <person name="Held B."/>
            <person name="Lapidus A."/>
            <person name="Nolan M."/>
            <person name="Lucas S."/>
            <person name="Hammon N."/>
            <person name="Deshpande S."/>
            <person name="Cheng J.F."/>
            <person name="Tapia R."/>
            <person name="Goodwin L.A."/>
            <person name="Pitluck S."/>
            <person name="Liolios K."/>
            <person name="Pagani I."/>
            <person name="Ivanova N."/>
            <person name="Mavromatis K."/>
            <person name="Mikhailova N."/>
            <person name="Pati A."/>
            <person name="Chen A."/>
            <person name="Palaniappan K."/>
            <person name="Land M."/>
            <person name="Hauser L."/>
            <person name="Chang Y.J."/>
            <person name="Jeffries C.D."/>
            <person name="Brambilla E.M."/>
            <person name="Rohde M."/>
            <person name="Spring S."/>
            <person name="Sikorski J."/>
            <person name="Goker M."/>
            <person name="Woyke T."/>
            <person name="Bristow J."/>
            <person name="Eisen J.A."/>
            <person name="Markowitz V."/>
            <person name="Hugenholtz P."/>
            <person name="Kyrpides N.C."/>
            <person name="Klenk H.P."/>
            <person name="Detter J.C."/>
        </authorList>
    </citation>
    <scope>NUCLEOTIDE SEQUENCE [LARGE SCALE GENOMIC DNA]</scope>
    <source>
        <strain evidence="16">ATCC BAA-921 / DSM 16994 / JCM 11577 / YK-1</strain>
    </source>
</reference>
<dbReference type="PANTHER" id="PTHR30531:SF12">
    <property type="entry name" value="FLAGELLAR BIOSYNTHETIC PROTEIN FLHB"/>
    <property type="match status" value="1"/>
</dbReference>
<evidence type="ECO:0000256" key="1">
    <source>
        <dbReference type="ARBA" id="ARBA00004429"/>
    </source>
</evidence>
<feature type="transmembrane region" description="Helical" evidence="13">
    <location>
        <begin position="187"/>
        <end position="209"/>
    </location>
</feature>
<proteinExistence type="inferred from homology"/>
<keyword evidence="16" id="KW-1185">Reference proteome</keyword>
<comment type="similarity">
    <text evidence="2 13">Belongs to the type III secretion exporter family.</text>
</comment>
<dbReference type="RefSeq" id="WP_013459305.1">
    <property type="nucleotide sequence ID" value="NC_014762.1"/>
</dbReference>
<evidence type="ECO:0000256" key="7">
    <source>
        <dbReference type="ARBA" id="ARBA00022795"/>
    </source>
</evidence>
<dbReference type="InterPro" id="IPR006136">
    <property type="entry name" value="FlhB"/>
</dbReference>
<feature type="transmembrane region" description="Helical" evidence="13">
    <location>
        <begin position="31"/>
        <end position="52"/>
    </location>
</feature>
<dbReference type="eggNOG" id="COG1377">
    <property type="taxonomic scope" value="Bacteria"/>
</dbReference>
<dbReference type="FunFam" id="3.40.1690.10:FF:000001">
    <property type="entry name" value="Flagellar biosynthetic protein FlhB"/>
    <property type="match status" value="1"/>
</dbReference>
<sequence length="355" mass="40023">MADDQEKTEEPTAKKLEDARAEGNVPKSQDVVGVVVLFVSILAVLMMFTFIADRMLHLSQYYFSLMRQPLDRELMVDLAVVTMKEFLIMALPVSIIVAVAGVFGTVAQIGFNFTTKPLTPNFSKLDPIKGFANLFTLQKGLESIKITLKSFTALGIGFLYFWYFVEELPTVALFTLQDQMGWLRDKAIVLASVMLLIIFVYAVIDLFLVRKHYFDKLKMSLQEIKDEMKNMEGDPHIKAKIRQIQMQAARKRMMTSVPTADVVITNPTHYAVAIVYDENKHNAPVVVAKGVDNMAIQIKKVARENGVHIVQNPPLARSLYKEVDIDHPIPDMLFAAVAEVLAYVYKMGKKRKGNS</sequence>
<dbReference type="OrthoDB" id="9807950at2"/>
<comment type="function">
    <text evidence="12 13">Required for formation of the rod structure in the basal body of the flagellar apparatus. Together with FliI and FliH, may constitute the export apparatus of flagellin.</text>
</comment>
<dbReference type="HOGENOM" id="CLU_041013_1_2_7"/>
<dbReference type="InterPro" id="IPR006135">
    <property type="entry name" value="T3SS_substrate_exporter"/>
</dbReference>
<keyword evidence="7 13" id="KW-1005">Bacterial flagellum biogenesis</keyword>
<name>E4TZM0_SULKY</name>
<evidence type="ECO:0000256" key="12">
    <source>
        <dbReference type="ARBA" id="ARBA00025078"/>
    </source>
</evidence>
<keyword evidence="15" id="KW-0969">Cilium</keyword>
<keyword evidence="11 13" id="KW-1006">Bacterial flagellum protein export</keyword>
<dbReference type="AlphaFoldDB" id="E4TZM0"/>
<dbReference type="Gene3D" id="3.40.1690.10">
    <property type="entry name" value="secretion proteins EscU"/>
    <property type="match status" value="1"/>
</dbReference>
<gene>
    <name evidence="13" type="primary">flhB</name>
    <name evidence="15" type="ordered locus">Sulku_0441</name>
</gene>
<dbReference type="STRING" id="709032.Sulku_0441"/>
<feature type="region of interest" description="Disordered" evidence="14">
    <location>
        <begin position="1"/>
        <end position="21"/>
    </location>
</feature>
<evidence type="ECO:0000256" key="8">
    <source>
        <dbReference type="ARBA" id="ARBA00022927"/>
    </source>
</evidence>
<feature type="transmembrane region" description="Helical" evidence="13">
    <location>
        <begin position="86"/>
        <end position="107"/>
    </location>
</feature>
<dbReference type="GO" id="GO:0009306">
    <property type="term" value="P:protein secretion"/>
    <property type="evidence" value="ECO:0007669"/>
    <property type="project" value="InterPro"/>
</dbReference>
<evidence type="ECO:0000256" key="5">
    <source>
        <dbReference type="ARBA" id="ARBA00022475"/>
    </source>
</evidence>
<evidence type="ECO:0000256" key="11">
    <source>
        <dbReference type="ARBA" id="ARBA00023225"/>
    </source>
</evidence>
<feature type="transmembrane region" description="Helical" evidence="13">
    <location>
        <begin position="146"/>
        <end position="165"/>
    </location>
</feature>
<comment type="subcellular location">
    <subcellularLocation>
        <location evidence="1">Cell inner membrane</location>
        <topology evidence="1">Multi-pass membrane protein</topology>
    </subcellularLocation>
    <subcellularLocation>
        <location evidence="13">Cell membrane</location>
    </subcellularLocation>
</comment>
<dbReference type="NCBIfam" id="TIGR00328">
    <property type="entry name" value="flhB"/>
    <property type="match status" value="1"/>
</dbReference>
<evidence type="ECO:0000256" key="2">
    <source>
        <dbReference type="ARBA" id="ARBA00010690"/>
    </source>
</evidence>
<evidence type="ECO:0000313" key="15">
    <source>
        <dbReference type="EMBL" id="ADR33108.1"/>
    </source>
</evidence>
<accession>E4TZM0</accession>
<dbReference type="SUPFAM" id="SSF160544">
    <property type="entry name" value="EscU C-terminal domain-like"/>
    <property type="match status" value="1"/>
</dbReference>
<dbReference type="EMBL" id="CP002355">
    <property type="protein sequence ID" value="ADR33108.1"/>
    <property type="molecule type" value="Genomic_DNA"/>
</dbReference>
<dbReference type="MEROPS" id="N06.A01"/>
<keyword evidence="10 13" id="KW-0472">Membrane</keyword>